<accession>A0A371INA7</accession>
<name>A0A371INA7_9FIRM</name>
<feature type="transmembrane region" description="Helical" evidence="1">
    <location>
        <begin position="36"/>
        <end position="56"/>
    </location>
</feature>
<protein>
    <submittedName>
        <fullName evidence="2">Uncharacterized protein</fullName>
    </submittedName>
</protein>
<proteinExistence type="predicted"/>
<dbReference type="RefSeq" id="WP_068914124.1">
    <property type="nucleotide sequence ID" value="NZ_MBEW02000003.1"/>
</dbReference>
<gene>
    <name evidence="2" type="ORF">BBG48_002570</name>
</gene>
<keyword evidence="3" id="KW-1185">Reference proteome</keyword>
<dbReference type="AlphaFoldDB" id="A0A371INA7"/>
<dbReference type="Proteomes" id="UP000093352">
    <property type="component" value="Unassembled WGS sequence"/>
</dbReference>
<reference evidence="2 3" key="1">
    <citation type="journal article" date="2016" name="Genome Announc.">
        <title>Draft Genome Sequence of Criibacterium bergeronii gen. nov., sp. nov., Strain CCRI-22567T, Isolated from a Vaginal Sample from a Woman with Bacterial Vaginosis.</title>
        <authorList>
            <person name="Maheux A.F."/>
            <person name="Berube E."/>
            <person name="Boudreau D.K."/>
            <person name="Raymond F."/>
            <person name="Corbeil J."/>
            <person name="Roy P.H."/>
            <person name="Boissinot M."/>
            <person name="Omar R.F."/>
        </authorList>
    </citation>
    <scope>NUCLEOTIDE SEQUENCE [LARGE SCALE GENOMIC DNA]</scope>
    <source>
        <strain evidence="2 3">CCRI-22567</strain>
    </source>
</reference>
<evidence type="ECO:0000313" key="3">
    <source>
        <dbReference type="Proteomes" id="UP000093352"/>
    </source>
</evidence>
<comment type="caution">
    <text evidence="2">The sequence shown here is derived from an EMBL/GenBank/DDBJ whole genome shotgun (WGS) entry which is preliminary data.</text>
</comment>
<dbReference type="EMBL" id="MBEW02000003">
    <property type="protein sequence ID" value="RDY21975.1"/>
    <property type="molecule type" value="Genomic_DNA"/>
</dbReference>
<keyword evidence="1" id="KW-0812">Transmembrane</keyword>
<keyword evidence="1" id="KW-0472">Membrane</keyword>
<organism evidence="2 3">
    <name type="scientific">Criibacterium bergeronii</name>
    <dbReference type="NCBI Taxonomy" id="1871336"/>
    <lineage>
        <taxon>Bacteria</taxon>
        <taxon>Bacillati</taxon>
        <taxon>Bacillota</taxon>
        <taxon>Clostridia</taxon>
        <taxon>Peptostreptococcales</taxon>
        <taxon>Filifactoraceae</taxon>
        <taxon>Criibacterium</taxon>
    </lineage>
</organism>
<feature type="transmembrane region" description="Helical" evidence="1">
    <location>
        <begin position="12"/>
        <end position="30"/>
    </location>
</feature>
<evidence type="ECO:0000313" key="2">
    <source>
        <dbReference type="EMBL" id="RDY21975.1"/>
    </source>
</evidence>
<evidence type="ECO:0000256" key="1">
    <source>
        <dbReference type="SAM" id="Phobius"/>
    </source>
</evidence>
<keyword evidence="1" id="KW-1133">Transmembrane helix</keyword>
<sequence>MQDAKRQAFIRLSLISLVMILFLSGAFYFKNIIIKIIFAIIGGALAALLIRILIAYKRKKLYFDGKVISVTKPKRKILGKYSIVIKKGKVSKKFYAYTDPKFTLGKDYVVVYEEKSLIIMDSQEAKFQMMGQGAIGKNPKYRM</sequence>
<dbReference type="STRING" id="1871336.BBG48_06860"/>